<dbReference type="InterPro" id="IPR017871">
    <property type="entry name" value="ABC_transporter-like_CS"/>
</dbReference>
<dbReference type="InterPro" id="IPR003439">
    <property type="entry name" value="ABC_transporter-like_ATP-bd"/>
</dbReference>
<feature type="coiled-coil region" evidence="3">
    <location>
        <begin position="496"/>
        <end position="571"/>
    </location>
</feature>
<dbReference type="CDD" id="cd03221">
    <property type="entry name" value="ABCF_EF-3"/>
    <property type="match status" value="2"/>
</dbReference>
<reference evidence="5 6" key="1">
    <citation type="submission" date="2014-02" db="EMBL/GenBank/DDBJ databases">
        <title>Diversity of Thermotogales isolates from hydrothermal vents.</title>
        <authorList>
            <person name="Haverkamp T.H.A."/>
            <person name="Lossouarn J."/>
            <person name="Geslin C."/>
            <person name="Nesbo C.L."/>
        </authorList>
    </citation>
    <scope>NUCLEOTIDE SEQUENCE [LARGE SCALE GENOMIC DNA]</scope>
    <source>
        <strain evidence="5 6">431</strain>
    </source>
</reference>
<dbReference type="Pfam" id="PF12848">
    <property type="entry name" value="ABC_tran_Xtn"/>
    <property type="match status" value="1"/>
</dbReference>
<name>A0ABN4UUI1_9BACT</name>
<proteinExistence type="predicted"/>
<keyword evidence="3" id="KW-0175">Coiled coil</keyword>
<feature type="domain" description="ABC transporter" evidence="4">
    <location>
        <begin position="2"/>
        <end position="212"/>
    </location>
</feature>
<keyword evidence="1" id="KW-0547">Nucleotide-binding</keyword>
<evidence type="ECO:0000259" key="4">
    <source>
        <dbReference type="PROSITE" id="PS50893"/>
    </source>
</evidence>
<keyword evidence="2" id="KW-0067">ATP-binding</keyword>
<evidence type="ECO:0000256" key="2">
    <source>
        <dbReference type="ARBA" id="ARBA00022840"/>
    </source>
</evidence>
<dbReference type="SMART" id="SM00382">
    <property type="entry name" value="AAA"/>
    <property type="match status" value="2"/>
</dbReference>
<dbReference type="RefSeq" id="WP_012057053.1">
    <property type="nucleotide sequence ID" value="NZ_CP007389.1"/>
</dbReference>
<dbReference type="SUPFAM" id="SSF52540">
    <property type="entry name" value="P-loop containing nucleoside triphosphate hydrolases"/>
    <property type="match status" value="2"/>
</dbReference>
<keyword evidence="6" id="KW-1185">Reference proteome</keyword>
<evidence type="ECO:0000256" key="3">
    <source>
        <dbReference type="SAM" id="Coils"/>
    </source>
</evidence>
<dbReference type="PANTHER" id="PTHR42855">
    <property type="entry name" value="ABC TRANSPORTER ATP-BINDING SUBUNIT"/>
    <property type="match status" value="1"/>
</dbReference>
<sequence>MIVLNNVSLHFPGKELLNNVSLNISDGEKVALIGKNGSGKTTLLKAIVGEFKEYTGQINTTGKVVYLDQYRTFSSNTPYEYYMEVADTPEKERLVRSILKGFGFEEEDWKRNLSTFSGGEKTRLQIGRLFLEEADFILLDEPTNYLDIAGIHFLKNLLKSFKGGYIIISHDRSFLRDTCERFLEINNGKIWDFRMGFDAYLKERESLILHQKRSMKNKQREIERLKKIIERYRKWGREKFIKQAKSKEKILQKILEELQSEVIFEEETKKNVSIPIPENTGYIVLNVKGLKFLNIIDDVTFTVYSGDKIAILGPNGSGKSTILKFISGKLKGEGLVEFGYNVKVEFLDQFVEELDEENSVFEEIANEMEMQPDYVIRAYAGRFGFKGEDVFKTISELSGGERQILALAKVLLKKPNLLILDEPTNHMDLETVEALEDALKEYKGSLILVSHDEELVKNVCNRYFILKDKKLLEVSDISQYEPKEEKKEEKIINTDYEEKKRRKNRIKKLKMEIEKLNEEEKRLLKKIDEIDLKLLNVGSDYIKAMELSEEKEKLEEKILNLLQKIDEMEKEIKYLEI</sequence>
<dbReference type="Gene3D" id="3.40.50.300">
    <property type="entry name" value="P-loop containing nucleotide triphosphate hydrolases"/>
    <property type="match status" value="2"/>
</dbReference>
<dbReference type="EMBL" id="CP007389">
    <property type="protein sequence ID" value="APT73823.1"/>
    <property type="molecule type" value="Genomic_DNA"/>
</dbReference>
<evidence type="ECO:0000313" key="5">
    <source>
        <dbReference type="EMBL" id="APT73823.1"/>
    </source>
</evidence>
<dbReference type="PROSITE" id="PS50893">
    <property type="entry name" value="ABC_TRANSPORTER_2"/>
    <property type="match status" value="2"/>
</dbReference>
<organism evidence="5 6">
    <name type="scientific">Thermosipho melanesiensis</name>
    <dbReference type="NCBI Taxonomy" id="46541"/>
    <lineage>
        <taxon>Bacteria</taxon>
        <taxon>Thermotogati</taxon>
        <taxon>Thermotogota</taxon>
        <taxon>Thermotogae</taxon>
        <taxon>Thermotogales</taxon>
        <taxon>Fervidobacteriaceae</taxon>
        <taxon>Thermosipho</taxon>
    </lineage>
</organism>
<dbReference type="NCBIfam" id="NF000355">
    <property type="entry name" value="ribo_prot_ABC_F"/>
    <property type="match status" value="1"/>
</dbReference>
<evidence type="ECO:0000313" key="6">
    <source>
        <dbReference type="Proteomes" id="UP000185490"/>
    </source>
</evidence>
<dbReference type="Proteomes" id="UP000185490">
    <property type="component" value="Chromosome"/>
</dbReference>
<feature type="coiled-coil region" evidence="3">
    <location>
        <begin position="208"/>
        <end position="261"/>
    </location>
</feature>
<dbReference type="InterPro" id="IPR051309">
    <property type="entry name" value="ABCF_ATPase"/>
</dbReference>
<accession>A0ABN4UUI1</accession>
<dbReference type="PROSITE" id="PS00211">
    <property type="entry name" value="ABC_TRANSPORTER_1"/>
    <property type="match status" value="1"/>
</dbReference>
<evidence type="ECO:0000256" key="1">
    <source>
        <dbReference type="ARBA" id="ARBA00022741"/>
    </source>
</evidence>
<gene>
    <name evidence="5" type="ORF">BW47_04470</name>
</gene>
<dbReference type="InterPro" id="IPR027417">
    <property type="entry name" value="P-loop_NTPase"/>
</dbReference>
<feature type="domain" description="ABC transporter" evidence="4">
    <location>
        <begin position="274"/>
        <end position="493"/>
    </location>
</feature>
<dbReference type="PANTHER" id="PTHR42855:SF2">
    <property type="entry name" value="DRUG RESISTANCE ABC TRANSPORTER,ATP-BINDING PROTEIN"/>
    <property type="match status" value="1"/>
</dbReference>
<dbReference type="InterPro" id="IPR032781">
    <property type="entry name" value="ABC_tran_Xtn"/>
</dbReference>
<dbReference type="InterPro" id="IPR003593">
    <property type="entry name" value="AAA+_ATPase"/>
</dbReference>
<dbReference type="Pfam" id="PF00005">
    <property type="entry name" value="ABC_tran"/>
    <property type="match status" value="2"/>
</dbReference>
<protein>
    <submittedName>
        <fullName evidence="5">ABC transporter</fullName>
    </submittedName>
</protein>